<dbReference type="NCBIfam" id="NF003589">
    <property type="entry name" value="PRK05254.1-2"/>
    <property type="match status" value="1"/>
</dbReference>
<evidence type="ECO:0000256" key="5">
    <source>
        <dbReference type="ARBA" id="ARBA00022801"/>
    </source>
</evidence>
<dbReference type="EC" id="3.2.2.27" evidence="3"/>
<dbReference type="AlphaFoldDB" id="A0A3B0W4Q7"/>
<dbReference type="InterPro" id="IPR018085">
    <property type="entry name" value="Ura-DNA_Glyclase_AS"/>
</dbReference>
<organism evidence="8">
    <name type="scientific">hydrothermal vent metagenome</name>
    <dbReference type="NCBI Taxonomy" id="652676"/>
    <lineage>
        <taxon>unclassified sequences</taxon>
        <taxon>metagenomes</taxon>
        <taxon>ecological metagenomes</taxon>
    </lineage>
</organism>
<evidence type="ECO:0000256" key="2">
    <source>
        <dbReference type="ARBA" id="ARBA00008184"/>
    </source>
</evidence>
<evidence type="ECO:0000313" key="8">
    <source>
        <dbReference type="EMBL" id="VAW47343.1"/>
    </source>
</evidence>
<evidence type="ECO:0000256" key="3">
    <source>
        <dbReference type="ARBA" id="ARBA00012030"/>
    </source>
</evidence>
<keyword evidence="5 8" id="KW-0378">Hydrolase</keyword>
<dbReference type="NCBIfam" id="NF003588">
    <property type="entry name" value="PRK05254.1-1"/>
    <property type="match status" value="1"/>
</dbReference>
<dbReference type="FunFam" id="3.40.470.10:FF:000001">
    <property type="entry name" value="Uracil-DNA glycosylase"/>
    <property type="match status" value="1"/>
</dbReference>
<dbReference type="PROSITE" id="PS00130">
    <property type="entry name" value="U_DNA_GLYCOSYLASE"/>
    <property type="match status" value="1"/>
</dbReference>
<dbReference type="GO" id="GO:0004844">
    <property type="term" value="F:uracil DNA N-glycosylase activity"/>
    <property type="evidence" value="ECO:0007669"/>
    <property type="project" value="UniProtKB-EC"/>
</dbReference>
<protein>
    <recommendedName>
        <fullName evidence="3">uracil-DNA glycosylase</fullName>
        <ecNumber evidence="3">3.2.2.27</ecNumber>
    </recommendedName>
</protein>
<dbReference type="HAMAP" id="MF_00148">
    <property type="entry name" value="UDG"/>
    <property type="match status" value="1"/>
</dbReference>
<dbReference type="CDD" id="cd10027">
    <property type="entry name" value="UDG-F1-like"/>
    <property type="match status" value="1"/>
</dbReference>
<keyword evidence="8" id="KW-0326">Glycosidase</keyword>
<dbReference type="InterPro" id="IPR036895">
    <property type="entry name" value="Uracil-DNA_glycosylase-like_sf"/>
</dbReference>
<keyword evidence="6" id="KW-0234">DNA repair</keyword>
<dbReference type="Pfam" id="PF03167">
    <property type="entry name" value="UDG"/>
    <property type="match status" value="1"/>
</dbReference>
<dbReference type="SUPFAM" id="SSF52141">
    <property type="entry name" value="Uracil-DNA glycosylase-like"/>
    <property type="match status" value="1"/>
</dbReference>
<dbReference type="GO" id="GO:0097510">
    <property type="term" value="P:base-excision repair, AP site formation via deaminated base removal"/>
    <property type="evidence" value="ECO:0007669"/>
    <property type="project" value="TreeGrafter"/>
</dbReference>
<proteinExistence type="inferred from homology"/>
<dbReference type="NCBIfam" id="NF003592">
    <property type="entry name" value="PRK05254.1-5"/>
    <property type="match status" value="1"/>
</dbReference>
<dbReference type="PANTHER" id="PTHR11264">
    <property type="entry name" value="URACIL-DNA GLYCOSYLASE"/>
    <property type="match status" value="1"/>
</dbReference>
<comment type="catalytic activity">
    <reaction evidence="1">
        <text>Hydrolyzes single-stranded DNA or mismatched double-stranded DNA and polynucleotides, releasing free uracil.</text>
        <dbReference type="EC" id="3.2.2.27"/>
    </reaction>
</comment>
<dbReference type="EMBL" id="UOFA01000338">
    <property type="protein sequence ID" value="VAW47343.1"/>
    <property type="molecule type" value="Genomic_DNA"/>
</dbReference>
<evidence type="ECO:0000259" key="7">
    <source>
        <dbReference type="SMART" id="SM00986"/>
    </source>
</evidence>
<feature type="domain" description="Uracil-DNA glycosylase-like" evidence="7">
    <location>
        <begin position="51"/>
        <end position="210"/>
    </location>
</feature>
<gene>
    <name evidence="8" type="ORF">MNBD_GAMMA02-754</name>
</gene>
<dbReference type="SMART" id="SM00987">
    <property type="entry name" value="UreE_C"/>
    <property type="match status" value="1"/>
</dbReference>
<sequence>MKPQLNSSWLEHLQHEFKKAYMQELKAFLQTEKQTNKIIYPPGQLMFNALNSTSLDQIKVVILGQDPYHGSGQAHGLSFSVPDEVKVPPSLVNIFKEIKADLGIENRNGNLSKWAQQGVLLLNSVLSVEQAKAASHQGKGWEQFTDKVIEVINQQCEHVVFMLWGAYAQNKGQQINSHQHLVLKAPHPSPLSVYRGFFGCKHFSRCNHYLEKHQQQAINWGT</sequence>
<name>A0A3B0W4Q7_9ZZZZ</name>
<dbReference type="Gene3D" id="3.40.470.10">
    <property type="entry name" value="Uracil-DNA glycosylase-like domain"/>
    <property type="match status" value="1"/>
</dbReference>
<dbReference type="InterPro" id="IPR005122">
    <property type="entry name" value="Uracil-DNA_glycosylase-like"/>
</dbReference>
<reference evidence="8" key="1">
    <citation type="submission" date="2018-06" db="EMBL/GenBank/DDBJ databases">
        <authorList>
            <person name="Zhirakovskaya E."/>
        </authorList>
    </citation>
    <scope>NUCLEOTIDE SEQUENCE</scope>
</reference>
<dbReference type="NCBIfam" id="TIGR00628">
    <property type="entry name" value="ung"/>
    <property type="match status" value="1"/>
</dbReference>
<keyword evidence="4" id="KW-0227">DNA damage</keyword>
<dbReference type="NCBIfam" id="NF003591">
    <property type="entry name" value="PRK05254.1-4"/>
    <property type="match status" value="1"/>
</dbReference>
<accession>A0A3B0W4Q7</accession>
<evidence type="ECO:0000256" key="6">
    <source>
        <dbReference type="ARBA" id="ARBA00023204"/>
    </source>
</evidence>
<dbReference type="PANTHER" id="PTHR11264:SF0">
    <property type="entry name" value="URACIL-DNA GLYCOSYLASE"/>
    <property type="match status" value="1"/>
</dbReference>
<dbReference type="SMART" id="SM00986">
    <property type="entry name" value="UDG"/>
    <property type="match status" value="1"/>
</dbReference>
<evidence type="ECO:0000256" key="1">
    <source>
        <dbReference type="ARBA" id="ARBA00001400"/>
    </source>
</evidence>
<comment type="similarity">
    <text evidence="2">Belongs to the uracil-DNA glycosylase (UDG) superfamily. UNG family.</text>
</comment>
<evidence type="ECO:0000256" key="4">
    <source>
        <dbReference type="ARBA" id="ARBA00022763"/>
    </source>
</evidence>
<dbReference type="InterPro" id="IPR002043">
    <property type="entry name" value="UDG_fam1"/>
</dbReference>